<dbReference type="VEuPathDB" id="FungiDB:CLCR_07669"/>
<sequence length="178" mass="19787">MQRITGYFLWIIATPLVSEIPFHILELVDEEDAATVDPESQSEQRDLEPVHDDSAEGSFGRKDPEPHFSTGNHGSGDPHDGNTAAAAAAAMRRNTSDGTMAAVVAILLLHMLWLGISFTWAVQLSNQTTLIYWWFYWIMTLGTAGRLLYALSACVRFFVHVFRPRWLPEGVTTPRAGA</sequence>
<feature type="region of interest" description="Disordered" evidence="1">
    <location>
        <begin position="33"/>
        <end position="90"/>
    </location>
</feature>
<keyword evidence="4" id="KW-1185">Reference proteome</keyword>
<feature type="compositionally biased region" description="Basic and acidic residues" evidence="1">
    <location>
        <begin position="42"/>
        <end position="66"/>
    </location>
</feature>
<accession>A0A1C1CNT8</accession>
<proteinExistence type="predicted"/>
<name>A0A1C1CNT8_9EURO</name>
<reference evidence="4" key="1">
    <citation type="submission" date="2015-07" db="EMBL/GenBank/DDBJ databases">
        <authorList>
            <person name="Teixeira M.M."/>
            <person name="Souza R.C."/>
            <person name="Almeida L.G."/>
            <person name="Vicente V.A."/>
            <person name="de Hoog S."/>
            <person name="Bocca A.L."/>
            <person name="de Almeida S.R."/>
            <person name="Vasconcelos A.T."/>
            <person name="Felipe M.S."/>
        </authorList>
    </citation>
    <scope>NUCLEOTIDE SEQUENCE [LARGE SCALE GENOMIC DNA]</scope>
    <source>
        <strain evidence="4">KSF</strain>
    </source>
</reference>
<dbReference type="OrthoDB" id="4152793at2759"/>
<gene>
    <name evidence="3" type="ORF">CLCR_07669</name>
</gene>
<comment type="caution">
    <text evidence="3">The sequence shown here is derived from an EMBL/GenBank/DDBJ whole genome shotgun (WGS) entry which is preliminary data.</text>
</comment>
<keyword evidence="2" id="KW-0812">Transmembrane</keyword>
<keyword evidence="2" id="KW-0472">Membrane</keyword>
<feature type="transmembrane region" description="Helical" evidence="2">
    <location>
        <begin position="101"/>
        <end position="122"/>
    </location>
</feature>
<keyword evidence="2" id="KW-1133">Transmembrane helix</keyword>
<feature type="transmembrane region" description="Helical" evidence="2">
    <location>
        <begin position="134"/>
        <end position="159"/>
    </location>
</feature>
<dbReference type="AlphaFoldDB" id="A0A1C1CNT8"/>
<protein>
    <submittedName>
        <fullName evidence="3">Uncharacterized protein</fullName>
    </submittedName>
</protein>
<organism evidence="3 4">
    <name type="scientific">Cladophialophora carrionii</name>
    <dbReference type="NCBI Taxonomy" id="86049"/>
    <lineage>
        <taxon>Eukaryota</taxon>
        <taxon>Fungi</taxon>
        <taxon>Dikarya</taxon>
        <taxon>Ascomycota</taxon>
        <taxon>Pezizomycotina</taxon>
        <taxon>Eurotiomycetes</taxon>
        <taxon>Chaetothyriomycetidae</taxon>
        <taxon>Chaetothyriales</taxon>
        <taxon>Herpotrichiellaceae</taxon>
        <taxon>Cladophialophora</taxon>
    </lineage>
</organism>
<evidence type="ECO:0000256" key="1">
    <source>
        <dbReference type="SAM" id="MobiDB-lite"/>
    </source>
</evidence>
<dbReference type="EMBL" id="LGRB01000010">
    <property type="protein sequence ID" value="OCT50141.1"/>
    <property type="molecule type" value="Genomic_DNA"/>
</dbReference>
<evidence type="ECO:0000313" key="4">
    <source>
        <dbReference type="Proteomes" id="UP000094526"/>
    </source>
</evidence>
<evidence type="ECO:0000256" key="2">
    <source>
        <dbReference type="SAM" id="Phobius"/>
    </source>
</evidence>
<evidence type="ECO:0000313" key="3">
    <source>
        <dbReference type="EMBL" id="OCT50141.1"/>
    </source>
</evidence>
<dbReference type="Proteomes" id="UP000094526">
    <property type="component" value="Unassembled WGS sequence"/>
</dbReference>